<reference evidence="7 8" key="1">
    <citation type="journal article" date="2006" name="Science">
        <title>The genome of black cottonwood, Populus trichocarpa (Torr. &amp; Gray).</title>
        <authorList>
            <person name="Tuskan G.A."/>
            <person name="Difazio S."/>
            <person name="Jansson S."/>
            <person name="Bohlmann J."/>
            <person name="Grigoriev I."/>
            <person name="Hellsten U."/>
            <person name="Putnam N."/>
            <person name="Ralph S."/>
            <person name="Rombauts S."/>
            <person name="Salamov A."/>
            <person name="Schein J."/>
            <person name="Sterck L."/>
            <person name="Aerts A."/>
            <person name="Bhalerao R.R."/>
            <person name="Bhalerao R.P."/>
            <person name="Blaudez D."/>
            <person name="Boerjan W."/>
            <person name="Brun A."/>
            <person name="Brunner A."/>
            <person name="Busov V."/>
            <person name="Campbell M."/>
            <person name="Carlson J."/>
            <person name="Chalot M."/>
            <person name="Chapman J."/>
            <person name="Chen G.L."/>
            <person name="Cooper D."/>
            <person name="Coutinho P.M."/>
            <person name="Couturier J."/>
            <person name="Covert S."/>
            <person name="Cronk Q."/>
            <person name="Cunningham R."/>
            <person name="Davis J."/>
            <person name="Degroeve S."/>
            <person name="Dejardin A."/>
            <person name="Depamphilis C."/>
            <person name="Detter J."/>
            <person name="Dirks B."/>
            <person name="Dubchak I."/>
            <person name="Duplessis S."/>
            <person name="Ehlting J."/>
            <person name="Ellis B."/>
            <person name="Gendler K."/>
            <person name="Goodstein D."/>
            <person name="Gribskov M."/>
            <person name="Grimwood J."/>
            <person name="Groover A."/>
            <person name="Gunter L."/>
            <person name="Hamberger B."/>
            <person name="Heinze B."/>
            <person name="Helariutta Y."/>
            <person name="Henrissat B."/>
            <person name="Holligan D."/>
            <person name="Holt R."/>
            <person name="Huang W."/>
            <person name="Islam-Faridi N."/>
            <person name="Jones S."/>
            <person name="Jones-Rhoades M."/>
            <person name="Jorgensen R."/>
            <person name="Joshi C."/>
            <person name="Kangasjarvi J."/>
            <person name="Karlsson J."/>
            <person name="Kelleher C."/>
            <person name="Kirkpatrick R."/>
            <person name="Kirst M."/>
            <person name="Kohler A."/>
            <person name="Kalluri U."/>
            <person name="Larimer F."/>
            <person name="Leebens-Mack J."/>
            <person name="Leple J.C."/>
            <person name="Locascio P."/>
            <person name="Lou Y."/>
            <person name="Lucas S."/>
            <person name="Martin F."/>
            <person name="Montanini B."/>
            <person name="Napoli C."/>
            <person name="Nelson D.R."/>
            <person name="Nelson C."/>
            <person name="Nieminen K."/>
            <person name="Nilsson O."/>
            <person name="Pereda V."/>
            <person name="Peter G."/>
            <person name="Philippe R."/>
            <person name="Pilate G."/>
            <person name="Poliakov A."/>
            <person name="Razumovskaya J."/>
            <person name="Richardson P."/>
            <person name="Rinaldi C."/>
            <person name="Ritland K."/>
            <person name="Rouze P."/>
            <person name="Ryaboy D."/>
            <person name="Schmutz J."/>
            <person name="Schrader J."/>
            <person name="Segerman B."/>
            <person name="Shin H."/>
            <person name="Siddiqui A."/>
            <person name="Sterky F."/>
            <person name="Terry A."/>
            <person name="Tsai C.J."/>
            <person name="Uberbacher E."/>
            <person name="Unneberg P."/>
            <person name="Vahala J."/>
            <person name="Wall K."/>
            <person name="Wessler S."/>
            <person name="Yang G."/>
            <person name="Yin T."/>
            <person name="Douglas C."/>
            <person name="Marra M."/>
            <person name="Sandberg G."/>
            <person name="Van de Peer Y."/>
            <person name="Rokhsar D."/>
        </authorList>
    </citation>
    <scope>NUCLEOTIDE SEQUENCE [LARGE SCALE GENOMIC DNA]</scope>
    <source>
        <strain evidence="8">cv. Nisqually</strain>
    </source>
</reference>
<keyword evidence="5" id="KW-1015">Disulfide bond</keyword>
<evidence type="ECO:0000256" key="4">
    <source>
        <dbReference type="ARBA" id="ARBA00022807"/>
    </source>
</evidence>
<dbReference type="InterPro" id="IPR025660">
    <property type="entry name" value="Pept_his_AS"/>
</dbReference>
<dbReference type="SUPFAM" id="SSF54001">
    <property type="entry name" value="Cysteine proteinases"/>
    <property type="match status" value="1"/>
</dbReference>
<proteinExistence type="inferred from homology"/>
<evidence type="ECO:0000259" key="6">
    <source>
        <dbReference type="SMART" id="SM00645"/>
    </source>
</evidence>
<feature type="domain" description="Peptidase C1A papain C-terminal" evidence="6">
    <location>
        <begin position="59"/>
        <end position="242"/>
    </location>
</feature>
<comment type="similarity">
    <text evidence="1">Belongs to the peptidase C1 family.</text>
</comment>
<dbReference type="STRING" id="3694.A0A2K1Y4S6"/>
<dbReference type="InParanoid" id="A0A2K1Y4S6"/>
<sequence>MIGIQNRNATENFEQRLTDNKFADLTNEEFKFTYLGFQSNRHTAKKINNGAGCENSTELPAAVDWRKKGAVTPIKDQGSCWAFSAVAAVEGINKIKTGKLVSLSEQELMECDVSSDTQGCEGGDMKITFQYIKKIGGITTENDYPYKGKDGTCQKKKTRDHAVKISGYEANRVQAAVAQQPVSVAIDAGNFEFQLYSSGIFSGSCADQLNHGVAAVGYGESRGREYWLVKNSWGRDWGESAT</sequence>
<evidence type="ECO:0000256" key="5">
    <source>
        <dbReference type="ARBA" id="ARBA00023157"/>
    </source>
</evidence>
<dbReference type="InterPro" id="IPR038765">
    <property type="entry name" value="Papain-like_cys_pep_sf"/>
</dbReference>
<dbReference type="AlphaFoldDB" id="A0A2K1Y4S6"/>
<dbReference type="EMBL" id="CM009302">
    <property type="protein sequence ID" value="PNT08033.1"/>
    <property type="molecule type" value="Genomic_DNA"/>
</dbReference>
<keyword evidence="8" id="KW-1185">Reference proteome</keyword>
<keyword evidence="2" id="KW-0645">Protease</keyword>
<protein>
    <recommendedName>
        <fullName evidence="6">Peptidase C1A papain C-terminal domain-containing protein</fullName>
    </recommendedName>
</protein>
<keyword evidence="4" id="KW-0788">Thiol protease</keyword>
<dbReference type="GO" id="GO:0051603">
    <property type="term" value="P:proteolysis involved in protein catabolic process"/>
    <property type="evidence" value="ECO:0000318"/>
    <property type="project" value="GO_Central"/>
</dbReference>
<dbReference type="InterPro" id="IPR013128">
    <property type="entry name" value="Peptidase_C1A"/>
</dbReference>
<dbReference type="Pfam" id="PF00112">
    <property type="entry name" value="Peptidase_C1"/>
    <property type="match status" value="1"/>
</dbReference>
<organism evidence="7 8">
    <name type="scientific">Populus trichocarpa</name>
    <name type="common">Western balsam poplar</name>
    <name type="synonym">Populus balsamifera subsp. trichocarpa</name>
    <dbReference type="NCBI Taxonomy" id="3694"/>
    <lineage>
        <taxon>Eukaryota</taxon>
        <taxon>Viridiplantae</taxon>
        <taxon>Streptophyta</taxon>
        <taxon>Embryophyta</taxon>
        <taxon>Tracheophyta</taxon>
        <taxon>Spermatophyta</taxon>
        <taxon>Magnoliopsida</taxon>
        <taxon>eudicotyledons</taxon>
        <taxon>Gunneridae</taxon>
        <taxon>Pentapetalae</taxon>
        <taxon>rosids</taxon>
        <taxon>fabids</taxon>
        <taxon>Malpighiales</taxon>
        <taxon>Salicaceae</taxon>
        <taxon>Saliceae</taxon>
        <taxon>Populus</taxon>
    </lineage>
</organism>
<accession>A0A2K1Y4S6</accession>
<evidence type="ECO:0000313" key="8">
    <source>
        <dbReference type="Proteomes" id="UP000006729"/>
    </source>
</evidence>
<evidence type="ECO:0000313" key="7">
    <source>
        <dbReference type="EMBL" id="PNT08033.1"/>
    </source>
</evidence>
<dbReference type="PRINTS" id="PR00705">
    <property type="entry name" value="PAPAIN"/>
</dbReference>
<dbReference type="FunFam" id="3.90.70.10:FF:000332">
    <property type="entry name" value="Cathepsin L1"/>
    <property type="match status" value="1"/>
</dbReference>
<evidence type="ECO:0000256" key="2">
    <source>
        <dbReference type="ARBA" id="ARBA00022670"/>
    </source>
</evidence>
<dbReference type="SMART" id="SM00645">
    <property type="entry name" value="Pept_C1"/>
    <property type="match status" value="1"/>
</dbReference>
<dbReference type="GO" id="GO:0004197">
    <property type="term" value="F:cysteine-type endopeptidase activity"/>
    <property type="evidence" value="ECO:0000318"/>
    <property type="project" value="GO_Central"/>
</dbReference>
<evidence type="ECO:0000256" key="1">
    <source>
        <dbReference type="ARBA" id="ARBA00008455"/>
    </source>
</evidence>
<evidence type="ECO:0000256" key="3">
    <source>
        <dbReference type="ARBA" id="ARBA00022801"/>
    </source>
</evidence>
<dbReference type="PROSITE" id="PS00639">
    <property type="entry name" value="THIOL_PROTEASE_HIS"/>
    <property type="match status" value="1"/>
</dbReference>
<dbReference type="GO" id="GO:0005615">
    <property type="term" value="C:extracellular space"/>
    <property type="evidence" value="ECO:0000318"/>
    <property type="project" value="GO_Central"/>
</dbReference>
<dbReference type="InterPro" id="IPR000668">
    <property type="entry name" value="Peptidase_C1A_C"/>
</dbReference>
<name>A0A2K1Y4S6_POPTR</name>
<dbReference type="PANTHER" id="PTHR12411">
    <property type="entry name" value="CYSTEINE PROTEASE FAMILY C1-RELATED"/>
    <property type="match status" value="1"/>
</dbReference>
<dbReference type="GO" id="GO:0005764">
    <property type="term" value="C:lysosome"/>
    <property type="evidence" value="ECO:0000318"/>
    <property type="project" value="GO_Central"/>
</dbReference>
<dbReference type="Proteomes" id="UP000006729">
    <property type="component" value="Chromosome 13"/>
</dbReference>
<dbReference type="Gene3D" id="3.90.70.10">
    <property type="entry name" value="Cysteine proteinases"/>
    <property type="match status" value="1"/>
</dbReference>
<keyword evidence="3" id="KW-0378">Hydrolase</keyword>
<dbReference type="InterPro" id="IPR039417">
    <property type="entry name" value="Peptidase_C1A_papain-like"/>
</dbReference>
<dbReference type="CDD" id="cd02248">
    <property type="entry name" value="Peptidase_C1A"/>
    <property type="match status" value="1"/>
</dbReference>
<gene>
    <name evidence="7" type="ORF">POPTR_013G124200</name>
</gene>